<keyword evidence="15" id="KW-1185">Reference proteome</keyword>
<evidence type="ECO:0000256" key="7">
    <source>
        <dbReference type="ARBA" id="ARBA00023136"/>
    </source>
</evidence>
<evidence type="ECO:0000256" key="8">
    <source>
        <dbReference type="ARBA" id="ARBA00023180"/>
    </source>
</evidence>
<dbReference type="FunFam" id="1.50.10.20:FF:000006">
    <property type="entry name" value="Mannan endo-1,6-alpha-mannosidase"/>
    <property type="match status" value="1"/>
</dbReference>
<comment type="subcellular location">
    <subcellularLocation>
        <location evidence="2">Endomembrane system</location>
    </subcellularLocation>
</comment>
<feature type="compositionally biased region" description="Polar residues" evidence="11">
    <location>
        <begin position="448"/>
        <end position="464"/>
    </location>
</feature>
<gene>
    <name evidence="14" type="ORF">GOMPHAMPRED_004764</name>
</gene>
<keyword evidence="12" id="KW-1133">Transmembrane helix</keyword>
<dbReference type="InterPro" id="IPR008928">
    <property type="entry name" value="6-hairpin_glycosidase_sf"/>
</dbReference>
<proteinExistence type="inferred from homology"/>
<comment type="similarity">
    <text evidence="3 10">Belongs to the glycosyl hydrolase 76 family.</text>
</comment>
<evidence type="ECO:0000256" key="13">
    <source>
        <dbReference type="SAM" id="SignalP"/>
    </source>
</evidence>
<dbReference type="PIRSF" id="PIRSF016302">
    <property type="entry name" value="Man_a_manosd"/>
    <property type="match status" value="1"/>
</dbReference>
<feature type="chain" id="PRO_5034097129" description="Mannan endo-1,6-alpha-mannosidase" evidence="13">
    <location>
        <begin position="24"/>
        <end position="506"/>
    </location>
</feature>
<dbReference type="EMBL" id="CAJPDQ010000003">
    <property type="protein sequence ID" value="CAF9906520.1"/>
    <property type="molecule type" value="Genomic_DNA"/>
</dbReference>
<feature type="signal peptide" evidence="13">
    <location>
        <begin position="1"/>
        <end position="23"/>
    </location>
</feature>
<evidence type="ECO:0000256" key="1">
    <source>
        <dbReference type="ARBA" id="ARBA00001452"/>
    </source>
</evidence>
<evidence type="ECO:0000313" key="15">
    <source>
        <dbReference type="Proteomes" id="UP000664169"/>
    </source>
</evidence>
<dbReference type="Gene3D" id="1.50.10.20">
    <property type="match status" value="1"/>
</dbReference>
<evidence type="ECO:0000256" key="4">
    <source>
        <dbReference type="ARBA" id="ARBA00012350"/>
    </source>
</evidence>
<dbReference type="GO" id="GO:0012505">
    <property type="term" value="C:endomembrane system"/>
    <property type="evidence" value="ECO:0007669"/>
    <property type="project" value="UniProtKB-SubCell"/>
</dbReference>
<dbReference type="AlphaFoldDB" id="A0A8H3I421"/>
<evidence type="ECO:0000256" key="2">
    <source>
        <dbReference type="ARBA" id="ARBA00004308"/>
    </source>
</evidence>
<evidence type="ECO:0000256" key="6">
    <source>
        <dbReference type="ARBA" id="ARBA00022801"/>
    </source>
</evidence>
<feature type="transmembrane region" description="Helical" evidence="12">
    <location>
        <begin position="483"/>
        <end position="503"/>
    </location>
</feature>
<keyword evidence="7 12" id="KW-0472">Membrane</keyword>
<keyword evidence="6 10" id="KW-0378">Hydrolase</keyword>
<evidence type="ECO:0000313" key="14">
    <source>
        <dbReference type="EMBL" id="CAF9906520.1"/>
    </source>
</evidence>
<evidence type="ECO:0000256" key="12">
    <source>
        <dbReference type="SAM" id="Phobius"/>
    </source>
</evidence>
<keyword evidence="12" id="KW-0812">Transmembrane</keyword>
<feature type="compositionally biased region" description="Low complexity" evidence="11">
    <location>
        <begin position="411"/>
        <end position="431"/>
    </location>
</feature>
<dbReference type="GO" id="GO:0009272">
    <property type="term" value="P:fungal-type cell wall biogenesis"/>
    <property type="evidence" value="ECO:0007669"/>
    <property type="project" value="TreeGrafter"/>
</dbReference>
<dbReference type="Proteomes" id="UP000664169">
    <property type="component" value="Unassembled WGS sequence"/>
</dbReference>
<evidence type="ECO:0000256" key="9">
    <source>
        <dbReference type="ARBA" id="ARBA00023295"/>
    </source>
</evidence>
<keyword evidence="5 13" id="KW-0732">Signal</keyword>
<dbReference type="PANTHER" id="PTHR12145">
    <property type="entry name" value="MANNAN ENDO-1,6-ALPHA-MANNOSIDASE DCW1"/>
    <property type="match status" value="1"/>
</dbReference>
<evidence type="ECO:0000256" key="10">
    <source>
        <dbReference type="PIRNR" id="PIRNR016302"/>
    </source>
</evidence>
<organism evidence="14 15">
    <name type="scientific">Gomphillus americanus</name>
    <dbReference type="NCBI Taxonomy" id="1940652"/>
    <lineage>
        <taxon>Eukaryota</taxon>
        <taxon>Fungi</taxon>
        <taxon>Dikarya</taxon>
        <taxon>Ascomycota</taxon>
        <taxon>Pezizomycotina</taxon>
        <taxon>Lecanoromycetes</taxon>
        <taxon>OSLEUM clade</taxon>
        <taxon>Ostropomycetidae</taxon>
        <taxon>Ostropales</taxon>
        <taxon>Graphidaceae</taxon>
        <taxon>Gomphilloideae</taxon>
        <taxon>Gomphillus</taxon>
    </lineage>
</organism>
<protein>
    <recommendedName>
        <fullName evidence="4 10">Mannan endo-1,6-alpha-mannosidase</fullName>
        <ecNumber evidence="4 10">3.2.1.101</ecNumber>
    </recommendedName>
</protein>
<comment type="catalytic activity">
    <reaction evidence="1 10">
        <text>Random hydrolysis of (1-&gt;6)-alpha-D-mannosidic linkages in unbranched (1-&gt;6)-mannans.</text>
        <dbReference type="EC" id="3.2.1.101"/>
    </reaction>
</comment>
<dbReference type="OrthoDB" id="4187847at2759"/>
<dbReference type="GO" id="GO:0016052">
    <property type="term" value="P:carbohydrate catabolic process"/>
    <property type="evidence" value="ECO:0007669"/>
    <property type="project" value="InterPro"/>
</dbReference>
<keyword evidence="8" id="KW-0325">Glycoprotein</keyword>
<keyword evidence="9 10" id="KW-0326">Glycosidase</keyword>
<feature type="region of interest" description="Disordered" evidence="11">
    <location>
        <begin position="397"/>
        <end position="464"/>
    </location>
</feature>
<evidence type="ECO:0000256" key="11">
    <source>
        <dbReference type="SAM" id="MobiDB-lite"/>
    </source>
</evidence>
<dbReference type="Pfam" id="PF03663">
    <property type="entry name" value="Glyco_hydro_76"/>
    <property type="match status" value="1"/>
</dbReference>
<reference evidence="14" key="1">
    <citation type="submission" date="2021-03" db="EMBL/GenBank/DDBJ databases">
        <authorList>
            <person name="Tagirdzhanova G."/>
        </authorList>
    </citation>
    <scope>NUCLEOTIDE SEQUENCE</scope>
</reference>
<dbReference type="SUPFAM" id="SSF48208">
    <property type="entry name" value="Six-hairpin glycosidases"/>
    <property type="match status" value="1"/>
</dbReference>
<dbReference type="PANTHER" id="PTHR12145:SF36">
    <property type="entry name" value="MANNAN ENDO-1,6-ALPHA-MANNOSIDASE DCW1"/>
    <property type="match status" value="1"/>
</dbReference>
<evidence type="ECO:0000256" key="5">
    <source>
        <dbReference type="ARBA" id="ARBA00022729"/>
    </source>
</evidence>
<evidence type="ECO:0000256" key="3">
    <source>
        <dbReference type="ARBA" id="ARBA00009699"/>
    </source>
</evidence>
<dbReference type="EC" id="3.2.1.101" evidence="4 10"/>
<comment type="caution">
    <text evidence="14">The sequence shown here is derived from an EMBL/GenBank/DDBJ whole genome shotgun (WGS) entry which is preliminary data.</text>
</comment>
<accession>A0A8H3I421</accession>
<dbReference type="InterPro" id="IPR005198">
    <property type="entry name" value="Glyco_hydro_76"/>
</dbReference>
<dbReference type="InterPro" id="IPR014480">
    <property type="entry name" value="Mannan-1_6-alpha_mannosidase"/>
</dbReference>
<dbReference type="GO" id="GO:0008496">
    <property type="term" value="F:mannan endo-1,6-alpha-mannosidase activity"/>
    <property type="evidence" value="ECO:0007669"/>
    <property type="project" value="UniProtKB-UniRule"/>
</dbReference>
<sequence length="506" mass="54267">MKLISGWPYTLSMILLTIPRISAIQLDLTSAASVRSAASQIAFDLMSIYTGNRTGDVPGNLPAPYFWWECGAMFGTMIDYWYYTGDETYNDETTQAMLHQVGPLDNYMPPNQSSTMGNDDQGFWGMTAMMAAEYNFPNPPSDQPQWLALAQAVFNSQVPRWDTATCGGGLRWQVFPFNKGFDYKNSISNGANFNLASRLARFTNNQSYADWAEQTWDWMEKVHFIDSKYNVYDGAGVPNCDQRVPLQWTYNVGIMLHGAANMYNYTNGAAKWKTRVQGLLDASALFFTNQGQPDVMVEVACENTNTCNNDEMSFKAYLARWMAATAVLAPFTADYVKQKLAVSAMAAAQQCSGGSTGTKCGLRWFRRSSFDGSTGVGQQMAALEVVISNMLFLPEANNAATSEPPPPPAGSPAGSSSGSSTGASSGTQASPLASTQNNTAPVLKGPVTASTGGTSKGNPNAGTIASTWSGMPAAGPITTAGKAGAVILTIALISIMSGGAVWINME</sequence>
<name>A0A8H3I421_9LECA</name>